<accession>A0A5B2V9J4</accession>
<organism evidence="2 3">
    <name type="scientific">Salinarimonas soli</name>
    <dbReference type="NCBI Taxonomy" id="1638099"/>
    <lineage>
        <taxon>Bacteria</taxon>
        <taxon>Pseudomonadati</taxon>
        <taxon>Pseudomonadota</taxon>
        <taxon>Alphaproteobacteria</taxon>
        <taxon>Hyphomicrobiales</taxon>
        <taxon>Salinarimonadaceae</taxon>
        <taxon>Salinarimonas</taxon>
    </lineage>
</organism>
<dbReference type="Pfam" id="PF18754">
    <property type="entry name" value="Nmad3"/>
    <property type="match status" value="1"/>
</dbReference>
<keyword evidence="3" id="KW-1185">Reference proteome</keyword>
<evidence type="ECO:0000313" key="3">
    <source>
        <dbReference type="Proteomes" id="UP000323142"/>
    </source>
</evidence>
<gene>
    <name evidence="2" type="ORF">F0L46_22220</name>
</gene>
<dbReference type="Proteomes" id="UP000323142">
    <property type="component" value="Unassembled WGS sequence"/>
</dbReference>
<feature type="domain" description="Nucleotide modification associated" evidence="1">
    <location>
        <begin position="2"/>
        <end position="269"/>
    </location>
</feature>
<evidence type="ECO:0000313" key="2">
    <source>
        <dbReference type="EMBL" id="KAA2235052.1"/>
    </source>
</evidence>
<dbReference type="EMBL" id="VUOA01000040">
    <property type="protein sequence ID" value="KAA2235052.1"/>
    <property type="molecule type" value="Genomic_DNA"/>
</dbReference>
<dbReference type="InterPro" id="IPR041135">
    <property type="entry name" value="Nmad3"/>
</dbReference>
<name>A0A5B2V9J4_9HYPH</name>
<sequence>MRLVLSRKGFDSAAGGVASPILPDRRLVSLPIPGAGGRVPYGAIARAGGLGPVVEDLTRGRIRADASAHLDPDLDPSALPRAPGWRPAYGQTGATATHLASQGIASGDVFLFYGWFREAARMDGRWRHLKGAPDLHVVFGWLQVGEIVPVARVGREALLRERPWLHDHPHPHFPPDDPRNVIFVASDRLVLPGVGDTGLPGAGEVEGFREALVLTAPGAPTRSLWRVPDWFSPERGAPLTYHADPRRWQAGPDGLILRNVCQGQDFVLDCADRPDAGPWLARLLTAPA</sequence>
<reference evidence="2 3" key="2">
    <citation type="submission" date="2019-09" db="EMBL/GenBank/DDBJ databases">
        <authorList>
            <person name="Jin C."/>
        </authorList>
    </citation>
    <scope>NUCLEOTIDE SEQUENCE [LARGE SCALE GENOMIC DNA]</scope>
    <source>
        <strain evidence="2 3">BN140002</strain>
    </source>
</reference>
<proteinExistence type="predicted"/>
<protein>
    <recommendedName>
        <fullName evidence="1">Nucleotide modification associated domain-containing protein</fullName>
    </recommendedName>
</protein>
<reference evidence="2 3" key="1">
    <citation type="submission" date="2019-09" db="EMBL/GenBank/DDBJ databases">
        <title>Salinarimonas rosea gen. nov., sp. nov., a new member of the a-2 subgroup of the Proteobacteria.</title>
        <authorList>
            <person name="Liu J."/>
        </authorList>
    </citation>
    <scope>NUCLEOTIDE SEQUENCE [LARGE SCALE GENOMIC DNA]</scope>
    <source>
        <strain evidence="2 3">BN140002</strain>
    </source>
</reference>
<comment type="caution">
    <text evidence="2">The sequence shown here is derived from an EMBL/GenBank/DDBJ whole genome shotgun (WGS) entry which is preliminary data.</text>
</comment>
<evidence type="ECO:0000259" key="1">
    <source>
        <dbReference type="Pfam" id="PF18754"/>
    </source>
</evidence>
<dbReference type="RefSeq" id="WP_149821692.1">
    <property type="nucleotide sequence ID" value="NZ_VUOA01000040.1"/>
</dbReference>
<dbReference type="AlphaFoldDB" id="A0A5B2V9J4"/>
<dbReference type="OrthoDB" id="9772090at2"/>